<dbReference type="Gene3D" id="2.150.10.10">
    <property type="entry name" value="Serralysin-like metalloprotease, C-terminal"/>
    <property type="match status" value="2"/>
</dbReference>
<proteinExistence type="predicted"/>
<gene>
    <name evidence="2" type="ORF">JCR33_18640</name>
</gene>
<dbReference type="SUPFAM" id="SSF51120">
    <property type="entry name" value="beta-Roll"/>
    <property type="match status" value="1"/>
</dbReference>
<evidence type="ECO:0000313" key="2">
    <source>
        <dbReference type="EMBL" id="MBJ3777731.1"/>
    </source>
</evidence>
<dbReference type="GO" id="GO:0005509">
    <property type="term" value="F:calcium ion binding"/>
    <property type="evidence" value="ECO:0007669"/>
    <property type="project" value="InterPro"/>
</dbReference>
<dbReference type="AlphaFoldDB" id="A0A934MIZ7"/>
<dbReference type="RefSeq" id="WP_198883637.1">
    <property type="nucleotide sequence ID" value="NZ_JAEKJA010000020.1"/>
</dbReference>
<accession>A0A934MIZ7</accession>
<sequence length="173" mass="18546">MTVDLSRNLDRGGDAHGDTYAAVENLNGFRHDDHLTGTNDANRLYSFDGDDVVMRLGGDDSLAGEAGDDTTDGGTGDDTLDGVRGDNDLTGGPGYDIVVADFAPGDTVVRDFDPGEDRIHFYGESYETFMARAVQDGADVVYQRGNTYLGYETSLRIGNTTLAALTPDVMLFD</sequence>
<feature type="region of interest" description="Disordered" evidence="1">
    <location>
        <begin position="58"/>
        <end position="88"/>
    </location>
</feature>
<dbReference type="EMBL" id="JAEKJA010000020">
    <property type="protein sequence ID" value="MBJ3777731.1"/>
    <property type="molecule type" value="Genomic_DNA"/>
</dbReference>
<comment type="caution">
    <text evidence="2">The sequence shown here is derived from an EMBL/GenBank/DDBJ whole genome shotgun (WGS) entry which is preliminary data.</text>
</comment>
<dbReference type="Proteomes" id="UP000609531">
    <property type="component" value="Unassembled WGS sequence"/>
</dbReference>
<reference evidence="2" key="1">
    <citation type="submission" date="2020-12" db="EMBL/GenBank/DDBJ databases">
        <title>Bacterial taxonomy.</title>
        <authorList>
            <person name="Pan X."/>
        </authorList>
    </citation>
    <scope>NUCLEOTIDE SEQUENCE</scope>
    <source>
        <strain evidence="2">B2012</strain>
    </source>
</reference>
<evidence type="ECO:0008006" key="4">
    <source>
        <dbReference type="Google" id="ProtNLM"/>
    </source>
</evidence>
<name>A0A934MIZ7_9HYPH</name>
<evidence type="ECO:0000313" key="3">
    <source>
        <dbReference type="Proteomes" id="UP000609531"/>
    </source>
</evidence>
<keyword evidence="3" id="KW-1185">Reference proteome</keyword>
<dbReference type="InterPro" id="IPR001343">
    <property type="entry name" value="Hemolysn_Ca-bd"/>
</dbReference>
<organism evidence="2 3">
    <name type="scientific">Acuticoccus mangrovi</name>
    <dbReference type="NCBI Taxonomy" id="2796142"/>
    <lineage>
        <taxon>Bacteria</taxon>
        <taxon>Pseudomonadati</taxon>
        <taxon>Pseudomonadota</taxon>
        <taxon>Alphaproteobacteria</taxon>
        <taxon>Hyphomicrobiales</taxon>
        <taxon>Amorphaceae</taxon>
        <taxon>Acuticoccus</taxon>
    </lineage>
</organism>
<evidence type="ECO:0000256" key="1">
    <source>
        <dbReference type="SAM" id="MobiDB-lite"/>
    </source>
</evidence>
<dbReference type="Pfam" id="PF00353">
    <property type="entry name" value="HemolysinCabind"/>
    <property type="match status" value="2"/>
</dbReference>
<dbReference type="InterPro" id="IPR011049">
    <property type="entry name" value="Serralysin-like_metalloprot_C"/>
</dbReference>
<protein>
    <recommendedName>
        <fullName evidence="4">Calcium-binding protein</fullName>
    </recommendedName>
</protein>